<keyword evidence="3" id="KW-0812">Transmembrane</keyword>
<dbReference type="CDD" id="cd00030">
    <property type="entry name" value="C2"/>
    <property type="match status" value="1"/>
</dbReference>
<evidence type="ECO:0000256" key="3">
    <source>
        <dbReference type="ARBA" id="ARBA00022692"/>
    </source>
</evidence>
<proteinExistence type="predicted"/>
<dbReference type="InterPro" id="IPR039010">
    <property type="entry name" value="Synaptotagmin_SMP"/>
</dbReference>
<dbReference type="GO" id="GO:0005737">
    <property type="term" value="C:cytoplasm"/>
    <property type="evidence" value="ECO:0007669"/>
    <property type="project" value="UniProtKB-ARBA"/>
</dbReference>
<dbReference type="GO" id="GO:0016020">
    <property type="term" value="C:membrane"/>
    <property type="evidence" value="ECO:0007669"/>
    <property type="project" value="UniProtKB-SubCell"/>
</dbReference>
<comment type="subcellular location">
    <subcellularLocation>
        <location evidence="1">Membrane</location>
    </subcellularLocation>
</comment>
<evidence type="ECO:0000256" key="2">
    <source>
        <dbReference type="ARBA" id="ARBA00022448"/>
    </source>
</evidence>
<reference evidence="13" key="1">
    <citation type="journal article" date="2023" name="Mol. Phylogenet. Evol.">
        <title>Genome-scale phylogeny and comparative genomics of the fungal order Sordariales.</title>
        <authorList>
            <person name="Hensen N."/>
            <person name="Bonometti L."/>
            <person name="Westerberg I."/>
            <person name="Brannstrom I.O."/>
            <person name="Guillou S."/>
            <person name="Cros-Aarteil S."/>
            <person name="Calhoun S."/>
            <person name="Haridas S."/>
            <person name="Kuo A."/>
            <person name="Mondo S."/>
            <person name="Pangilinan J."/>
            <person name="Riley R."/>
            <person name="LaButti K."/>
            <person name="Andreopoulos B."/>
            <person name="Lipzen A."/>
            <person name="Chen C."/>
            <person name="Yan M."/>
            <person name="Daum C."/>
            <person name="Ng V."/>
            <person name="Clum A."/>
            <person name="Steindorff A."/>
            <person name="Ohm R.A."/>
            <person name="Martin F."/>
            <person name="Silar P."/>
            <person name="Natvig D.O."/>
            <person name="Lalanne C."/>
            <person name="Gautier V."/>
            <person name="Ament-Velasquez S.L."/>
            <person name="Kruys A."/>
            <person name="Hutchinson M.I."/>
            <person name="Powell A.J."/>
            <person name="Barry K."/>
            <person name="Miller A.N."/>
            <person name="Grigoriev I.V."/>
            <person name="Debuchy R."/>
            <person name="Gladieux P."/>
            <person name="Hiltunen Thoren M."/>
            <person name="Johannesson H."/>
        </authorList>
    </citation>
    <scope>NUCLEOTIDE SEQUENCE</scope>
    <source>
        <strain evidence="13">PSN309</strain>
    </source>
</reference>
<feature type="domain" description="C2" evidence="11">
    <location>
        <begin position="181"/>
        <end position="311"/>
    </location>
</feature>
<dbReference type="GO" id="GO:0012505">
    <property type="term" value="C:endomembrane system"/>
    <property type="evidence" value="ECO:0007669"/>
    <property type="project" value="UniProtKB-ARBA"/>
</dbReference>
<keyword evidence="2" id="KW-0813">Transport</keyword>
<evidence type="ECO:0000313" key="13">
    <source>
        <dbReference type="EMBL" id="KAK4185162.1"/>
    </source>
</evidence>
<keyword evidence="9" id="KW-0446">Lipid-binding</keyword>
<evidence type="ECO:0000259" key="11">
    <source>
        <dbReference type="PROSITE" id="PS50004"/>
    </source>
</evidence>
<dbReference type="SMART" id="SM00239">
    <property type="entry name" value="C2"/>
    <property type="match status" value="2"/>
</dbReference>
<accession>A0AAN6WRN3</accession>
<evidence type="ECO:0000256" key="6">
    <source>
        <dbReference type="ARBA" id="ARBA00022837"/>
    </source>
</evidence>
<dbReference type="EMBL" id="MU864459">
    <property type="protein sequence ID" value="KAK4185162.1"/>
    <property type="molecule type" value="Genomic_DNA"/>
</dbReference>
<dbReference type="InterPro" id="IPR000008">
    <property type="entry name" value="C2_dom"/>
</dbReference>
<dbReference type="InterPro" id="IPR035892">
    <property type="entry name" value="C2_domain_sf"/>
</dbReference>
<evidence type="ECO:0000256" key="5">
    <source>
        <dbReference type="ARBA" id="ARBA00022737"/>
    </source>
</evidence>
<dbReference type="PANTHER" id="PTHR45761">
    <property type="entry name" value="EXTENDED SYNAPTOTAGMIN-LIKE PROTEIN 2, ISOFORM C"/>
    <property type="match status" value="1"/>
</dbReference>
<feature type="domain" description="SMP-LTD" evidence="12">
    <location>
        <begin position="13"/>
        <end position="190"/>
    </location>
</feature>
<keyword evidence="10" id="KW-0472">Membrane</keyword>
<reference evidence="13" key="2">
    <citation type="submission" date="2023-05" db="EMBL/GenBank/DDBJ databases">
        <authorList>
            <consortium name="Lawrence Berkeley National Laboratory"/>
            <person name="Steindorff A."/>
            <person name="Hensen N."/>
            <person name="Bonometti L."/>
            <person name="Westerberg I."/>
            <person name="Brannstrom I.O."/>
            <person name="Guillou S."/>
            <person name="Cros-Aarteil S."/>
            <person name="Calhoun S."/>
            <person name="Haridas S."/>
            <person name="Kuo A."/>
            <person name="Mondo S."/>
            <person name="Pangilinan J."/>
            <person name="Riley R."/>
            <person name="Labutti K."/>
            <person name="Andreopoulos B."/>
            <person name="Lipzen A."/>
            <person name="Chen C."/>
            <person name="Yanf M."/>
            <person name="Daum C."/>
            <person name="Ng V."/>
            <person name="Clum A."/>
            <person name="Ohm R."/>
            <person name="Martin F."/>
            <person name="Silar P."/>
            <person name="Natvig D."/>
            <person name="Lalanne C."/>
            <person name="Gautier V."/>
            <person name="Ament-Velasquez S.L."/>
            <person name="Kruys A."/>
            <person name="Hutchinson M.I."/>
            <person name="Powell A.J."/>
            <person name="Barry K."/>
            <person name="Miller A.N."/>
            <person name="Grigoriev I.V."/>
            <person name="Debuchy R."/>
            <person name="Gladieux P."/>
            <person name="Thoren M.H."/>
            <person name="Johannesson H."/>
        </authorList>
    </citation>
    <scope>NUCLEOTIDE SEQUENCE</scope>
    <source>
        <strain evidence="13">PSN309</strain>
    </source>
</reference>
<dbReference type="Gene3D" id="2.60.40.150">
    <property type="entry name" value="C2 domain"/>
    <property type="match status" value="2"/>
</dbReference>
<dbReference type="GO" id="GO:0008289">
    <property type="term" value="F:lipid binding"/>
    <property type="evidence" value="ECO:0007669"/>
    <property type="project" value="UniProtKB-KW"/>
</dbReference>
<keyword evidence="7" id="KW-1133">Transmembrane helix</keyword>
<dbReference type="Pfam" id="PF00168">
    <property type="entry name" value="C2"/>
    <property type="match status" value="2"/>
</dbReference>
<evidence type="ECO:0000256" key="10">
    <source>
        <dbReference type="ARBA" id="ARBA00023136"/>
    </source>
</evidence>
<evidence type="ECO:0000256" key="4">
    <source>
        <dbReference type="ARBA" id="ARBA00022723"/>
    </source>
</evidence>
<organism evidence="13 14">
    <name type="scientific">Podospora australis</name>
    <dbReference type="NCBI Taxonomy" id="1536484"/>
    <lineage>
        <taxon>Eukaryota</taxon>
        <taxon>Fungi</taxon>
        <taxon>Dikarya</taxon>
        <taxon>Ascomycota</taxon>
        <taxon>Pezizomycotina</taxon>
        <taxon>Sordariomycetes</taxon>
        <taxon>Sordariomycetidae</taxon>
        <taxon>Sordariales</taxon>
        <taxon>Podosporaceae</taxon>
        <taxon>Podospora</taxon>
    </lineage>
</organism>
<evidence type="ECO:0000256" key="7">
    <source>
        <dbReference type="ARBA" id="ARBA00022989"/>
    </source>
</evidence>
<dbReference type="AlphaFoldDB" id="A0AAN6WRN3"/>
<dbReference type="PROSITE" id="PS51847">
    <property type="entry name" value="SMP"/>
    <property type="match status" value="1"/>
</dbReference>
<keyword evidence="8" id="KW-0445">Lipid transport</keyword>
<dbReference type="PANTHER" id="PTHR45761:SF1">
    <property type="entry name" value="EXTENDED SYNAPTOTAGMIN-LIKE PROTEIN 2, ISOFORM C"/>
    <property type="match status" value="1"/>
</dbReference>
<keyword evidence="14" id="KW-1185">Reference proteome</keyword>
<sequence length="471" mass="51160">MASILDTLTSARGPESAGFLNDIVAHLWPNICVAGGKMIKDIVEPMFESMLPGPLKSLHFEKIDLGLIPMRFDNVAVTKTDNGGIKLDLDLDWNGNCDIELNGNMIPKIGVEHVKLRGRLSVLLCPLTNIIPLIGAAQVSFIDQPYLKLSWTDGAHIANLGIIDSTIRKVIHTIMAGMVVLPNRFLVKLDSTSDWFKTYQPQLGMLKLTIQGATDMGEELKSKNIFKKLIHDVPDCYAKVNLGAQEFKTQTVKNNHHPEWNETQDFWVSDTDQTIEVDIKDDDTASDDDIGIATTTVKALLLAGGQQELGLTHKGEATNGKIKISAKFYHLVADASSFSSPEAGVVGQLTVLVASALNIDGKREQLKPSVKVTWGANSFRTPIKLDAPGQDIQNPSFDQAYRVPIPSGTDMAGSGPVKLTLMDGETEKGSVDVSLQTVLEAPNLTLEQEFSLNSGAKIRAALILRGIKLSA</sequence>
<dbReference type="Proteomes" id="UP001302126">
    <property type="component" value="Unassembled WGS sequence"/>
</dbReference>
<dbReference type="InterPro" id="IPR031468">
    <property type="entry name" value="SMP_LBD"/>
</dbReference>
<evidence type="ECO:0000313" key="14">
    <source>
        <dbReference type="Proteomes" id="UP001302126"/>
    </source>
</evidence>
<comment type="caution">
    <text evidence="13">The sequence shown here is derived from an EMBL/GenBank/DDBJ whole genome shotgun (WGS) entry which is preliminary data.</text>
</comment>
<evidence type="ECO:0000256" key="9">
    <source>
        <dbReference type="ARBA" id="ARBA00023121"/>
    </source>
</evidence>
<keyword evidence="4" id="KW-0479">Metal-binding</keyword>
<dbReference type="GO" id="GO:0006869">
    <property type="term" value="P:lipid transport"/>
    <property type="evidence" value="ECO:0007669"/>
    <property type="project" value="UniProtKB-KW"/>
</dbReference>
<keyword evidence="6" id="KW-0106">Calcium</keyword>
<name>A0AAN6WRN3_9PEZI</name>
<dbReference type="Pfam" id="PF17047">
    <property type="entry name" value="SMP_LBD"/>
    <property type="match status" value="1"/>
</dbReference>
<dbReference type="PROSITE" id="PS50004">
    <property type="entry name" value="C2"/>
    <property type="match status" value="1"/>
</dbReference>
<evidence type="ECO:0000256" key="8">
    <source>
        <dbReference type="ARBA" id="ARBA00023055"/>
    </source>
</evidence>
<evidence type="ECO:0000259" key="12">
    <source>
        <dbReference type="PROSITE" id="PS51847"/>
    </source>
</evidence>
<keyword evidence="5" id="KW-0677">Repeat</keyword>
<evidence type="ECO:0000256" key="1">
    <source>
        <dbReference type="ARBA" id="ARBA00004370"/>
    </source>
</evidence>
<dbReference type="SUPFAM" id="SSF49562">
    <property type="entry name" value="C2 domain (Calcium/lipid-binding domain, CaLB)"/>
    <property type="match status" value="2"/>
</dbReference>
<dbReference type="CDD" id="cd21670">
    <property type="entry name" value="SMP_ESyt"/>
    <property type="match status" value="1"/>
</dbReference>
<evidence type="ECO:0008006" key="15">
    <source>
        <dbReference type="Google" id="ProtNLM"/>
    </source>
</evidence>
<gene>
    <name evidence="13" type="ORF">QBC35DRAFT_504271</name>
</gene>
<dbReference type="GO" id="GO:0046872">
    <property type="term" value="F:metal ion binding"/>
    <property type="evidence" value="ECO:0007669"/>
    <property type="project" value="UniProtKB-KW"/>
</dbReference>
<dbReference type="InterPro" id="IPR051634">
    <property type="entry name" value="Extended_Synaptotagmin"/>
</dbReference>
<protein>
    <recommendedName>
        <fullName evidence="15">C2 domain-containing protein</fullName>
    </recommendedName>
</protein>